<protein>
    <recommendedName>
        <fullName evidence="3">histidine kinase</fullName>
        <ecNumber evidence="3">2.7.13.3</ecNumber>
    </recommendedName>
</protein>
<dbReference type="GO" id="GO:0009584">
    <property type="term" value="P:detection of visible light"/>
    <property type="evidence" value="ECO:0007669"/>
    <property type="project" value="InterPro"/>
</dbReference>
<comment type="caution">
    <text evidence="13">The sequence shown here is derived from an EMBL/GenBank/DDBJ whole genome shotgun (WGS) entry which is preliminary data.</text>
</comment>
<dbReference type="Pfam" id="PF00360">
    <property type="entry name" value="PHY"/>
    <property type="match status" value="1"/>
</dbReference>
<dbReference type="CDD" id="cd00082">
    <property type="entry name" value="HisKA"/>
    <property type="match status" value="1"/>
</dbReference>
<dbReference type="InterPro" id="IPR013654">
    <property type="entry name" value="PAS_2"/>
</dbReference>
<comment type="catalytic activity">
    <reaction evidence="1">
        <text>ATP + protein L-histidine = ADP + protein N-phospho-L-histidine.</text>
        <dbReference type="EC" id="2.7.13.3"/>
    </reaction>
</comment>
<evidence type="ECO:0000256" key="10">
    <source>
        <dbReference type="ARBA" id="ARBA00023170"/>
    </source>
</evidence>
<dbReference type="Pfam" id="PF02518">
    <property type="entry name" value="HATPase_c"/>
    <property type="match status" value="1"/>
</dbReference>
<dbReference type="InterPro" id="IPR050351">
    <property type="entry name" value="BphY/WalK/GraS-like"/>
</dbReference>
<dbReference type="Pfam" id="PF08446">
    <property type="entry name" value="PAS_2"/>
    <property type="match status" value="1"/>
</dbReference>
<dbReference type="SUPFAM" id="SSF55781">
    <property type="entry name" value="GAF domain-like"/>
    <property type="match status" value="2"/>
</dbReference>
<dbReference type="Gene3D" id="1.10.287.130">
    <property type="match status" value="1"/>
</dbReference>
<dbReference type="GO" id="GO:0006355">
    <property type="term" value="P:regulation of DNA-templated transcription"/>
    <property type="evidence" value="ECO:0007669"/>
    <property type="project" value="InterPro"/>
</dbReference>
<proteinExistence type="inferred from homology"/>
<keyword evidence="7" id="KW-0808">Transferase</keyword>
<evidence type="ECO:0000256" key="8">
    <source>
        <dbReference type="ARBA" id="ARBA00022777"/>
    </source>
</evidence>
<dbReference type="RefSeq" id="WP_266070915.1">
    <property type="nucleotide sequence ID" value="NZ_JAPJDA010000030.1"/>
</dbReference>
<dbReference type="PROSITE" id="PS50046">
    <property type="entry name" value="PHYTOCHROME_2"/>
    <property type="match status" value="1"/>
</dbReference>
<keyword evidence="10" id="KW-0675">Receptor</keyword>
<evidence type="ECO:0000256" key="4">
    <source>
        <dbReference type="ARBA" id="ARBA00022543"/>
    </source>
</evidence>
<dbReference type="InterPro" id="IPR003594">
    <property type="entry name" value="HATPase_dom"/>
</dbReference>
<dbReference type="GO" id="GO:0030295">
    <property type="term" value="F:protein kinase activator activity"/>
    <property type="evidence" value="ECO:0007669"/>
    <property type="project" value="TreeGrafter"/>
</dbReference>
<dbReference type="GO" id="GO:0000155">
    <property type="term" value="F:phosphorelay sensor kinase activity"/>
    <property type="evidence" value="ECO:0007669"/>
    <property type="project" value="InterPro"/>
</dbReference>
<evidence type="ECO:0000313" key="14">
    <source>
        <dbReference type="Proteomes" id="UP001148482"/>
    </source>
</evidence>
<dbReference type="EMBL" id="JAPJDA010000030">
    <property type="protein sequence ID" value="MCX2839547.1"/>
    <property type="molecule type" value="Genomic_DNA"/>
</dbReference>
<dbReference type="SUPFAM" id="SSF55785">
    <property type="entry name" value="PYP-like sensor domain (PAS domain)"/>
    <property type="match status" value="1"/>
</dbReference>
<dbReference type="PRINTS" id="PR01033">
    <property type="entry name" value="PHYTOCHROME"/>
</dbReference>
<keyword evidence="13" id="KW-0067">ATP-binding</keyword>
<accession>A0A9X3CZV3</accession>
<dbReference type="InterPro" id="IPR043150">
    <property type="entry name" value="Phytochrome_PHY_sf"/>
</dbReference>
<sequence length="736" mass="84398">MDKSSLKYPVQVDLENCAKEPIHIIGKSQAHGVLVVCDRTNLNITQAGENASEYFGIPVDELLGKPLSYLLKMPFLAPGFDEDSLPQEVEVNRKKFLVLAHISEESLVLDFEPLTQVQDPFFFQKQLTGILNKFQAARSLEELSSEAAKLTRKMFGYDRVMIYRFDEEWNGEVIAETKNDDLESWLGLRYPATDIPQQSRKMFLKHRVRIIANVYYTPVPLKPEISPVTGKPLDISRSSLRAVSPIHIEYLKNMGVGASLSAAIVVKGKLWGLIACHHQAEKYLDFYQRESCRFLAQMLSTEITLHETSSLLSHSEQTESIRRQLVAQMKYHDNIVEALSRDTVQFLELLNCSGGAIFYINEWELNGQTPGKEQLDSLLNNFIKKQSKSLFWTRNLSALFPEAEEYKKTASGLFSLKISDNKYILWFKPEVVQVVTWGGNPQNKVFYNEEEQRLSPRKSFEKWSEKLTGFSEPWHELDRNTARALRENISHVLLTRQRREIEALNEKLIEANRELELFSYGLSHDLRAPVRGMEGFLKILREDFSNPLGSEGLKYLEMSAGLTQKMNDLIDDILEYSRLGHIERVEKHEVDTTAMLKEIFELFNLSANFPSARIEIQEELPPMWGNRRMLFQLWSNLLNNALKYSSEKEAPVIEVGKTLINGRSTFYVKDNGIGVDPALREKIFETFQRGVGSKFKGTGIGLAIVKRIVEKHEGEIWVESEPGEGSVFYFYLEPQK</sequence>
<dbReference type="FunFam" id="3.30.565.10:FF:000006">
    <property type="entry name" value="Sensor histidine kinase WalK"/>
    <property type="match status" value="1"/>
</dbReference>
<evidence type="ECO:0000256" key="2">
    <source>
        <dbReference type="ARBA" id="ARBA00006402"/>
    </source>
</evidence>
<evidence type="ECO:0000256" key="6">
    <source>
        <dbReference type="ARBA" id="ARBA00022606"/>
    </source>
</evidence>
<keyword evidence="4" id="KW-0600">Photoreceptor protein</keyword>
<feature type="domain" description="Phytochrome chromophore attachment site" evidence="11">
    <location>
        <begin position="139"/>
        <end position="301"/>
    </location>
</feature>
<dbReference type="InterPro" id="IPR016132">
    <property type="entry name" value="Phyto_chromo_attachment"/>
</dbReference>
<dbReference type="Proteomes" id="UP001148482">
    <property type="component" value="Unassembled WGS sequence"/>
</dbReference>
<evidence type="ECO:0000256" key="3">
    <source>
        <dbReference type="ARBA" id="ARBA00012438"/>
    </source>
</evidence>
<feature type="domain" description="Histidine kinase" evidence="12">
    <location>
        <begin position="521"/>
        <end position="736"/>
    </location>
</feature>
<dbReference type="InterPro" id="IPR036097">
    <property type="entry name" value="HisK_dim/P_sf"/>
</dbReference>
<evidence type="ECO:0000256" key="7">
    <source>
        <dbReference type="ARBA" id="ARBA00022679"/>
    </source>
</evidence>
<dbReference type="GO" id="GO:0005524">
    <property type="term" value="F:ATP binding"/>
    <property type="evidence" value="ECO:0007669"/>
    <property type="project" value="UniProtKB-KW"/>
</dbReference>
<dbReference type="Gene3D" id="3.30.450.40">
    <property type="match status" value="1"/>
</dbReference>
<dbReference type="InterPro" id="IPR029016">
    <property type="entry name" value="GAF-like_dom_sf"/>
</dbReference>
<dbReference type="AlphaFoldDB" id="A0A9X3CZV3"/>
<keyword evidence="8" id="KW-0418">Kinase</keyword>
<keyword evidence="6" id="KW-0716">Sensory transduction</keyword>
<evidence type="ECO:0000256" key="5">
    <source>
        <dbReference type="ARBA" id="ARBA00022553"/>
    </source>
</evidence>
<evidence type="ECO:0000256" key="9">
    <source>
        <dbReference type="ARBA" id="ARBA00022991"/>
    </source>
</evidence>
<dbReference type="InterPro" id="IPR005467">
    <property type="entry name" value="His_kinase_dom"/>
</dbReference>
<comment type="similarity">
    <text evidence="2">In the N-terminal section; belongs to the phytochrome family.</text>
</comment>
<dbReference type="PANTHER" id="PTHR42878:SF15">
    <property type="entry name" value="BACTERIOPHYTOCHROME"/>
    <property type="match status" value="1"/>
</dbReference>
<evidence type="ECO:0000259" key="12">
    <source>
        <dbReference type="PROSITE" id="PS50109"/>
    </source>
</evidence>
<dbReference type="InterPro" id="IPR001294">
    <property type="entry name" value="Phytochrome"/>
</dbReference>
<keyword evidence="9" id="KW-0157">Chromophore</keyword>
<dbReference type="InterPro" id="IPR036890">
    <property type="entry name" value="HATPase_C_sf"/>
</dbReference>
<keyword evidence="14" id="KW-1185">Reference proteome</keyword>
<dbReference type="GO" id="GO:0007234">
    <property type="term" value="P:osmosensory signaling via phosphorelay pathway"/>
    <property type="evidence" value="ECO:0007669"/>
    <property type="project" value="TreeGrafter"/>
</dbReference>
<dbReference type="InterPro" id="IPR013515">
    <property type="entry name" value="Phytochrome_cen-reg"/>
</dbReference>
<dbReference type="GO" id="GO:0000156">
    <property type="term" value="F:phosphorelay response regulator activity"/>
    <property type="evidence" value="ECO:0007669"/>
    <property type="project" value="TreeGrafter"/>
</dbReference>
<dbReference type="PROSITE" id="PS50109">
    <property type="entry name" value="HIS_KIN"/>
    <property type="match status" value="1"/>
</dbReference>
<dbReference type="Pfam" id="PF01590">
    <property type="entry name" value="GAF"/>
    <property type="match status" value="1"/>
</dbReference>
<dbReference type="Gene3D" id="3.30.450.20">
    <property type="entry name" value="PAS domain"/>
    <property type="match status" value="1"/>
</dbReference>
<dbReference type="SUPFAM" id="SSF47384">
    <property type="entry name" value="Homodimeric domain of signal transducing histidine kinase"/>
    <property type="match status" value="1"/>
</dbReference>
<dbReference type="InterPro" id="IPR003661">
    <property type="entry name" value="HisK_dim/P_dom"/>
</dbReference>
<gene>
    <name evidence="13" type="ORF">OQ279_15475</name>
</gene>
<evidence type="ECO:0000256" key="1">
    <source>
        <dbReference type="ARBA" id="ARBA00000085"/>
    </source>
</evidence>
<evidence type="ECO:0000259" key="11">
    <source>
        <dbReference type="PROSITE" id="PS50046"/>
    </source>
</evidence>
<dbReference type="Gene3D" id="3.30.450.270">
    <property type="match status" value="1"/>
</dbReference>
<dbReference type="SUPFAM" id="SSF55874">
    <property type="entry name" value="ATPase domain of HSP90 chaperone/DNA topoisomerase II/histidine kinase"/>
    <property type="match status" value="1"/>
</dbReference>
<reference evidence="13" key="1">
    <citation type="submission" date="2022-11" db="EMBL/GenBank/DDBJ databases">
        <title>Salinimicrobium profundisediminis sp. nov., isolated from deep-sea sediment of the Mariana Trench.</title>
        <authorList>
            <person name="Fu H."/>
        </authorList>
    </citation>
    <scope>NUCLEOTIDE SEQUENCE</scope>
    <source>
        <strain evidence="13">MT39</strain>
    </source>
</reference>
<dbReference type="SMART" id="SM00065">
    <property type="entry name" value="GAF"/>
    <property type="match status" value="1"/>
</dbReference>
<keyword evidence="13" id="KW-0547">Nucleotide-binding</keyword>
<evidence type="ECO:0000313" key="13">
    <source>
        <dbReference type="EMBL" id="MCX2839547.1"/>
    </source>
</evidence>
<organism evidence="13 14">
    <name type="scientific">Salinimicrobium profundisediminis</name>
    <dbReference type="NCBI Taxonomy" id="2994553"/>
    <lineage>
        <taxon>Bacteria</taxon>
        <taxon>Pseudomonadati</taxon>
        <taxon>Bacteroidota</taxon>
        <taxon>Flavobacteriia</taxon>
        <taxon>Flavobacteriales</taxon>
        <taxon>Flavobacteriaceae</taxon>
        <taxon>Salinimicrobium</taxon>
    </lineage>
</organism>
<name>A0A9X3CZV3_9FLAO</name>
<dbReference type="Gene3D" id="3.30.565.10">
    <property type="entry name" value="Histidine kinase-like ATPase, C-terminal domain"/>
    <property type="match status" value="1"/>
</dbReference>
<keyword evidence="5" id="KW-0597">Phosphoprotein</keyword>
<dbReference type="PANTHER" id="PTHR42878">
    <property type="entry name" value="TWO-COMPONENT HISTIDINE KINASE"/>
    <property type="match status" value="1"/>
</dbReference>
<dbReference type="GO" id="GO:0009881">
    <property type="term" value="F:photoreceptor activity"/>
    <property type="evidence" value="ECO:0007669"/>
    <property type="project" value="UniProtKB-KW"/>
</dbReference>
<dbReference type="SMART" id="SM00387">
    <property type="entry name" value="HATPase_c"/>
    <property type="match status" value="1"/>
</dbReference>
<dbReference type="SMART" id="SM00388">
    <property type="entry name" value="HisKA"/>
    <property type="match status" value="1"/>
</dbReference>
<dbReference type="EC" id="2.7.13.3" evidence="3"/>
<dbReference type="InterPro" id="IPR035965">
    <property type="entry name" value="PAS-like_dom_sf"/>
</dbReference>
<dbReference type="Pfam" id="PF00512">
    <property type="entry name" value="HisKA"/>
    <property type="match status" value="1"/>
</dbReference>
<dbReference type="InterPro" id="IPR003018">
    <property type="entry name" value="GAF"/>
</dbReference>